<gene>
    <name evidence="3" type="ORF">EYR15_08295</name>
</gene>
<keyword evidence="4" id="KW-1185">Reference proteome</keyword>
<dbReference type="AlphaFoldDB" id="A0A4Q9GHW7"/>
<keyword evidence="2" id="KW-0732">Signal</keyword>
<evidence type="ECO:0000313" key="3">
    <source>
        <dbReference type="EMBL" id="TBN53789.1"/>
    </source>
</evidence>
<evidence type="ECO:0000313" key="4">
    <source>
        <dbReference type="Proteomes" id="UP000291613"/>
    </source>
</evidence>
<dbReference type="OrthoDB" id="9892533at2"/>
<proteinExistence type="predicted"/>
<accession>A0A4Q9GHW7</accession>
<comment type="caution">
    <text evidence="3">The sequence shown here is derived from an EMBL/GenBank/DDBJ whole genome shotgun (WGS) entry which is preliminary data.</text>
</comment>
<feature type="signal peptide" evidence="2">
    <location>
        <begin position="1"/>
        <end position="24"/>
    </location>
</feature>
<evidence type="ECO:0000256" key="1">
    <source>
        <dbReference type="SAM" id="MobiDB-lite"/>
    </source>
</evidence>
<feature type="region of interest" description="Disordered" evidence="1">
    <location>
        <begin position="62"/>
        <end position="82"/>
    </location>
</feature>
<organism evidence="3 4">
    <name type="scientific">Hansschlegelia quercus</name>
    <dbReference type="NCBI Taxonomy" id="2528245"/>
    <lineage>
        <taxon>Bacteria</taxon>
        <taxon>Pseudomonadati</taxon>
        <taxon>Pseudomonadota</taxon>
        <taxon>Alphaproteobacteria</taxon>
        <taxon>Hyphomicrobiales</taxon>
        <taxon>Methylopilaceae</taxon>
        <taxon>Hansschlegelia</taxon>
    </lineage>
</organism>
<dbReference type="RefSeq" id="WP_131002928.1">
    <property type="nucleotide sequence ID" value="NZ_JBHSZR010000003.1"/>
</dbReference>
<name>A0A4Q9GHW7_9HYPH</name>
<dbReference type="Proteomes" id="UP000291613">
    <property type="component" value="Unassembled WGS sequence"/>
</dbReference>
<reference evidence="3 4" key="1">
    <citation type="submission" date="2019-02" db="EMBL/GenBank/DDBJ databases">
        <title>Hansschlegelia quercus sp. nov., a novel methylotrophic bacterium from buds of oak (Quercus robur L.).</title>
        <authorList>
            <person name="Agafonova N.V."/>
            <person name="Kaparullina E.N."/>
            <person name="Grouzdev D.S."/>
            <person name="Doronina N.V."/>
        </authorList>
    </citation>
    <scope>NUCLEOTIDE SEQUENCE [LARGE SCALE GENOMIC DNA]</scope>
    <source>
        <strain evidence="3 4">Dub</strain>
    </source>
</reference>
<feature type="chain" id="PRO_5020836930" evidence="2">
    <location>
        <begin position="25"/>
        <end position="96"/>
    </location>
</feature>
<evidence type="ECO:0000256" key="2">
    <source>
        <dbReference type="SAM" id="SignalP"/>
    </source>
</evidence>
<sequence>MKNLMLSTALAAGLGALSLAPASAAMIGKAPVAAAPAITDVACRTVEKTTMRNGVRKTVTSRECDGDRYERDHDRRYIDRREYRDERPGISLQLPR</sequence>
<protein>
    <submittedName>
        <fullName evidence="3">Uncharacterized protein</fullName>
    </submittedName>
</protein>
<dbReference type="EMBL" id="SIUB01000003">
    <property type="protein sequence ID" value="TBN53789.1"/>
    <property type="molecule type" value="Genomic_DNA"/>
</dbReference>